<proteinExistence type="inferred from homology"/>
<dbReference type="InterPro" id="IPR004579">
    <property type="entry name" value="ERCC1/RAD10/SWI10"/>
</dbReference>
<evidence type="ECO:0000256" key="2">
    <source>
        <dbReference type="ARBA" id="ARBA00008283"/>
    </source>
</evidence>
<reference evidence="8 9" key="1">
    <citation type="submission" date="2014-04" db="EMBL/GenBank/DDBJ databases">
        <title>A new species of microsporidia sheds light on the evolution of extreme parasitism.</title>
        <authorList>
            <person name="Haag K.L."/>
            <person name="James T.Y."/>
            <person name="Larsson R."/>
            <person name="Schaer T.M."/>
            <person name="Refardt D."/>
            <person name="Pombert J.-F."/>
            <person name="Ebert D."/>
        </authorList>
    </citation>
    <scope>NUCLEOTIDE SEQUENCE [LARGE SCALE GENOMIC DNA]</scope>
    <source>
        <strain evidence="8 9">UGP3</strain>
        <tissue evidence="8">Spores</tissue>
    </source>
</reference>
<sequence>MSLTISKGNPILKYLVNIPYTFSDISSDYTIGDKSCILYLSLKFHALYPDYIHSRFKENGGLNFTSRYLLCCVDVVLWWALTLSKDDPKFSIVELTEFCVVQDWTIILAWSHQECARYIETFKRYQHKSADRIKEKVKTDNLSRAMQFLTRIKGINNTDAMNLITHFGSINGIAKATREELLQIPGFGLKKVSTILADVIDRLIIYSKH</sequence>
<accession>A0A098VR04</accession>
<keyword evidence="9" id="KW-1185">Reference proteome</keyword>
<dbReference type="SUPFAM" id="SSF47781">
    <property type="entry name" value="RuvA domain 2-like"/>
    <property type="match status" value="1"/>
</dbReference>
<dbReference type="Gene3D" id="1.10.150.20">
    <property type="entry name" value="5' to 3' exonuclease, C-terminal subdomain"/>
    <property type="match status" value="1"/>
</dbReference>
<dbReference type="SUPFAM" id="SSF52980">
    <property type="entry name" value="Restriction endonuclease-like"/>
    <property type="match status" value="1"/>
</dbReference>
<dbReference type="InterPro" id="IPR010994">
    <property type="entry name" value="RuvA_2-like"/>
</dbReference>
<protein>
    <recommendedName>
        <fullName evidence="7">ERCC1-like central domain-containing protein</fullName>
    </recommendedName>
</protein>
<evidence type="ECO:0000256" key="6">
    <source>
        <dbReference type="ARBA" id="ARBA00023242"/>
    </source>
</evidence>
<dbReference type="GO" id="GO:0070522">
    <property type="term" value="C:ERCC4-ERCC1 complex"/>
    <property type="evidence" value="ECO:0007669"/>
    <property type="project" value="TreeGrafter"/>
</dbReference>
<evidence type="ECO:0000313" key="8">
    <source>
        <dbReference type="EMBL" id="KGG50181.1"/>
    </source>
</evidence>
<dbReference type="HOGENOM" id="CLU_041616_3_3_1"/>
<comment type="similarity">
    <text evidence="2">Belongs to the ERCC1/RAD10/SWI10 family.</text>
</comment>
<comment type="caution">
    <text evidence="8">The sequence shown here is derived from an EMBL/GenBank/DDBJ whole genome shotgun (WGS) entry which is preliminary data.</text>
</comment>
<name>A0A098VR04_9MICR</name>
<dbReference type="GO" id="GO:0006312">
    <property type="term" value="P:mitotic recombination"/>
    <property type="evidence" value="ECO:0007669"/>
    <property type="project" value="TreeGrafter"/>
</dbReference>
<dbReference type="AlphaFoldDB" id="A0A098VR04"/>
<dbReference type="Proteomes" id="UP000029725">
    <property type="component" value="Unassembled WGS sequence"/>
</dbReference>
<gene>
    <name evidence="8" type="ORF">DI09_83p140</name>
</gene>
<dbReference type="EMBL" id="JMKJ01000594">
    <property type="protein sequence ID" value="KGG50181.1"/>
    <property type="molecule type" value="Genomic_DNA"/>
</dbReference>
<dbReference type="OrthoDB" id="10262814at2759"/>
<dbReference type="GO" id="GO:0003684">
    <property type="term" value="F:damaged DNA binding"/>
    <property type="evidence" value="ECO:0007669"/>
    <property type="project" value="InterPro"/>
</dbReference>
<evidence type="ECO:0000256" key="3">
    <source>
        <dbReference type="ARBA" id="ARBA00022763"/>
    </source>
</evidence>
<dbReference type="InterPro" id="IPR011335">
    <property type="entry name" value="Restrct_endonuc-II-like"/>
</dbReference>
<dbReference type="PANTHER" id="PTHR12749">
    <property type="entry name" value="EXCISION REPAIR CROSS-COMPLEMENTING 1 ERCC1"/>
    <property type="match status" value="1"/>
</dbReference>
<comment type="subcellular location">
    <subcellularLocation>
        <location evidence="1">Nucleus</location>
    </subcellularLocation>
</comment>
<dbReference type="GO" id="GO:0070914">
    <property type="term" value="P:UV-damage excision repair"/>
    <property type="evidence" value="ECO:0007669"/>
    <property type="project" value="TreeGrafter"/>
</dbReference>
<dbReference type="RefSeq" id="XP_013236608.1">
    <property type="nucleotide sequence ID" value="XM_013381154.1"/>
</dbReference>
<keyword evidence="5" id="KW-0234">DNA repair</keyword>
<dbReference type="CDD" id="cd22325">
    <property type="entry name" value="ERCC1_C-like"/>
    <property type="match status" value="1"/>
</dbReference>
<keyword evidence="4" id="KW-0238">DNA-binding</keyword>
<dbReference type="GO" id="GO:0000110">
    <property type="term" value="C:nucleotide-excision repair factor 1 complex"/>
    <property type="evidence" value="ECO:0007669"/>
    <property type="project" value="TreeGrafter"/>
</dbReference>
<dbReference type="Pfam" id="PF14520">
    <property type="entry name" value="HHH_5"/>
    <property type="match status" value="1"/>
</dbReference>
<dbReference type="GeneID" id="25260938"/>
<keyword evidence="3" id="KW-0227">DNA damage</keyword>
<dbReference type="GO" id="GO:0003697">
    <property type="term" value="F:single-stranded DNA binding"/>
    <property type="evidence" value="ECO:0007669"/>
    <property type="project" value="TreeGrafter"/>
</dbReference>
<dbReference type="NCBIfam" id="TIGR00597">
    <property type="entry name" value="rad10"/>
    <property type="match status" value="1"/>
</dbReference>
<organism evidence="8 9">
    <name type="scientific">Mitosporidium daphniae</name>
    <dbReference type="NCBI Taxonomy" id="1485682"/>
    <lineage>
        <taxon>Eukaryota</taxon>
        <taxon>Fungi</taxon>
        <taxon>Fungi incertae sedis</taxon>
        <taxon>Microsporidia</taxon>
        <taxon>Mitosporidium</taxon>
    </lineage>
</organism>
<dbReference type="GO" id="GO:0006302">
    <property type="term" value="P:double-strand break repair"/>
    <property type="evidence" value="ECO:0007669"/>
    <property type="project" value="UniProtKB-ARBA"/>
</dbReference>
<dbReference type="Pfam" id="PF03834">
    <property type="entry name" value="Rad10"/>
    <property type="match status" value="1"/>
</dbReference>
<dbReference type="InterPro" id="IPR047260">
    <property type="entry name" value="ERCC1-like_central_dom"/>
</dbReference>
<evidence type="ECO:0000256" key="4">
    <source>
        <dbReference type="ARBA" id="ARBA00023125"/>
    </source>
</evidence>
<evidence type="ECO:0000256" key="5">
    <source>
        <dbReference type="ARBA" id="ARBA00023204"/>
    </source>
</evidence>
<feature type="domain" description="ERCC1-like central" evidence="7">
    <location>
        <begin position="6"/>
        <end position="123"/>
    </location>
</feature>
<dbReference type="Gene3D" id="3.40.50.10130">
    <property type="match status" value="1"/>
</dbReference>
<dbReference type="PANTHER" id="PTHR12749:SF0">
    <property type="entry name" value="DNA EXCISION REPAIR PROTEIN ERCC-1"/>
    <property type="match status" value="1"/>
</dbReference>
<keyword evidence="6" id="KW-0539">Nucleus</keyword>
<evidence type="ECO:0000313" key="9">
    <source>
        <dbReference type="Proteomes" id="UP000029725"/>
    </source>
</evidence>
<dbReference type="VEuPathDB" id="MicrosporidiaDB:DI09_83p140"/>
<evidence type="ECO:0000259" key="7">
    <source>
        <dbReference type="Pfam" id="PF03834"/>
    </source>
</evidence>
<evidence type="ECO:0000256" key="1">
    <source>
        <dbReference type="ARBA" id="ARBA00004123"/>
    </source>
</evidence>